<dbReference type="STRING" id="526227.Mesil_2031"/>
<dbReference type="eggNOG" id="COG1994">
    <property type="taxonomic scope" value="Bacteria"/>
</dbReference>
<evidence type="ECO:0000256" key="4">
    <source>
        <dbReference type="ARBA" id="ARBA00022475"/>
    </source>
</evidence>
<dbReference type="EMBL" id="CP002042">
    <property type="protein sequence ID" value="ADH63903.1"/>
    <property type="molecule type" value="Genomic_DNA"/>
</dbReference>
<dbReference type="InterPro" id="IPR052348">
    <property type="entry name" value="Metallopeptidase_M50B"/>
</dbReference>
<evidence type="ECO:0000256" key="12">
    <source>
        <dbReference type="ARBA" id="ARBA00023136"/>
    </source>
</evidence>
<keyword evidence="12 13" id="KW-0472">Membrane</keyword>
<keyword evidence="6 13" id="KW-0812">Transmembrane</keyword>
<dbReference type="HOGENOM" id="CLU_086979_1_0_0"/>
<dbReference type="Proteomes" id="UP000001916">
    <property type="component" value="Chromosome"/>
</dbReference>
<dbReference type="PANTHER" id="PTHR35864:SF1">
    <property type="entry name" value="ZINC METALLOPROTEASE YWHC-RELATED"/>
    <property type="match status" value="1"/>
</dbReference>
<evidence type="ECO:0000256" key="8">
    <source>
        <dbReference type="ARBA" id="ARBA00022801"/>
    </source>
</evidence>
<keyword evidence="9" id="KW-0862">Zinc</keyword>
<evidence type="ECO:0000256" key="10">
    <source>
        <dbReference type="ARBA" id="ARBA00022989"/>
    </source>
</evidence>
<dbReference type="PANTHER" id="PTHR35864">
    <property type="entry name" value="ZINC METALLOPROTEASE MJ0611-RELATED"/>
    <property type="match status" value="1"/>
</dbReference>
<evidence type="ECO:0000256" key="13">
    <source>
        <dbReference type="SAM" id="Phobius"/>
    </source>
</evidence>
<comment type="similarity">
    <text evidence="3">Belongs to the peptidase M50B family.</text>
</comment>
<evidence type="ECO:0000256" key="9">
    <source>
        <dbReference type="ARBA" id="ARBA00022833"/>
    </source>
</evidence>
<evidence type="ECO:0000313" key="14">
    <source>
        <dbReference type="EMBL" id="ADH63903.1"/>
    </source>
</evidence>
<dbReference type="GO" id="GO:0008237">
    <property type="term" value="F:metallopeptidase activity"/>
    <property type="evidence" value="ECO:0007669"/>
    <property type="project" value="UniProtKB-KW"/>
</dbReference>
<accession>D7BH50</accession>
<keyword evidence="5" id="KW-0645">Protease</keyword>
<feature type="transmembrane region" description="Helical" evidence="13">
    <location>
        <begin position="14"/>
        <end position="37"/>
    </location>
</feature>
<dbReference type="GO" id="GO:0005886">
    <property type="term" value="C:plasma membrane"/>
    <property type="evidence" value="ECO:0007669"/>
    <property type="project" value="UniProtKB-SubCell"/>
</dbReference>
<evidence type="ECO:0000256" key="2">
    <source>
        <dbReference type="ARBA" id="ARBA00004651"/>
    </source>
</evidence>
<evidence type="ECO:0008006" key="16">
    <source>
        <dbReference type="Google" id="ProtNLM"/>
    </source>
</evidence>
<keyword evidence="4" id="KW-1003">Cell membrane</keyword>
<evidence type="ECO:0000256" key="6">
    <source>
        <dbReference type="ARBA" id="ARBA00022692"/>
    </source>
</evidence>
<gene>
    <name evidence="14" type="ordered locus">Mesil_2031</name>
</gene>
<evidence type="ECO:0000256" key="5">
    <source>
        <dbReference type="ARBA" id="ARBA00022670"/>
    </source>
</evidence>
<dbReference type="InterPro" id="IPR044537">
    <property type="entry name" value="Rip2-like"/>
</dbReference>
<feature type="transmembrane region" description="Helical" evidence="13">
    <location>
        <begin position="173"/>
        <end position="195"/>
    </location>
</feature>
<proteinExistence type="inferred from homology"/>
<feature type="transmembrane region" description="Helical" evidence="13">
    <location>
        <begin position="125"/>
        <end position="143"/>
    </location>
</feature>
<evidence type="ECO:0000256" key="1">
    <source>
        <dbReference type="ARBA" id="ARBA00001947"/>
    </source>
</evidence>
<sequence>MLNIGLLSLLADPLAFLVAFAACAFGLVMHNVAQAWLANRYKDSGPARYGFLSLEPRVHLDVLGIIFLILLGFGFPRPVPFRLYGAKEAQVALMGPLAFFLMAFIYGLLAALLGGGATSSFAEGLSRAMGVMLLHAAIFLFPVPPLDGARVVYAVGSPQARRFMDQLASYGPLGFLVIFLVLNFAGVTSAVIYGLSGLLGTIYRAIGL</sequence>
<feature type="transmembrane region" description="Helical" evidence="13">
    <location>
        <begin position="91"/>
        <end position="113"/>
    </location>
</feature>
<dbReference type="GO" id="GO:0046872">
    <property type="term" value="F:metal ion binding"/>
    <property type="evidence" value="ECO:0007669"/>
    <property type="project" value="UniProtKB-KW"/>
</dbReference>
<evidence type="ECO:0000256" key="11">
    <source>
        <dbReference type="ARBA" id="ARBA00023049"/>
    </source>
</evidence>
<dbReference type="CDD" id="cd06158">
    <property type="entry name" value="S2P-M50_like_1"/>
    <property type="match status" value="1"/>
</dbReference>
<reference evidence="14 15" key="1">
    <citation type="journal article" date="2010" name="Stand. Genomic Sci.">
        <title>Complete genome sequence of Meiothermus silvanus type strain (VI-R2).</title>
        <authorList>
            <person name="Sikorski J."/>
            <person name="Tindall B.J."/>
            <person name="Lowry S."/>
            <person name="Lucas S."/>
            <person name="Nolan M."/>
            <person name="Copeland A."/>
            <person name="Glavina Del Rio T."/>
            <person name="Tice H."/>
            <person name="Cheng J.F."/>
            <person name="Han C."/>
            <person name="Pitluck S."/>
            <person name="Liolios K."/>
            <person name="Ivanova N."/>
            <person name="Mavromatis K."/>
            <person name="Mikhailova N."/>
            <person name="Pati A."/>
            <person name="Goodwin L."/>
            <person name="Chen A."/>
            <person name="Palaniappan K."/>
            <person name="Land M."/>
            <person name="Hauser L."/>
            <person name="Chang Y.J."/>
            <person name="Jeffries C.D."/>
            <person name="Rohde M."/>
            <person name="Goker M."/>
            <person name="Woyke T."/>
            <person name="Bristow J."/>
            <person name="Eisen J.A."/>
            <person name="Markowitz V."/>
            <person name="Hugenholtz P."/>
            <person name="Kyrpides N.C."/>
            <person name="Klenk H.P."/>
            <person name="Lapidus A."/>
        </authorList>
    </citation>
    <scope>NUCLEOTIDE SEQUENCE [LARGE SCALE GENOMIC DNA]</scope>
    <source>
        <strain evidence="15">ATCC 700542 / DSM 9946 / VI-R2</strain>
    </source>
</reference>
<evidence type="ECO:0000313" key="15">
    <source>
        <dbReference type="Proteomes" id="UP000001916"/>
    </source>
</evidence>
<dbReference type="AlphaFoldDB" id="D7BH50"/>
<dbReference type="KEGG" id="msv:Mesil_2031"/>
<keyword evidence="8" id="KW-0378">Hydrolase</keyword>
<protein>
    <recommendedName>
        <fullName evidence="16">Peptidase M50</fullName>
    </recommendedName>
</protein>
<keyword evidence="15" id="KW-1185">Reference proteome</keyword>
<feature type="transmembrane region" description="Helical" evidence="13">
    <location>
        <begin position="58"/>
        <end position="79"/>
    </location>
</feature>
<comment type="subcellular location">
    <subcellularLocation>
        <location evidence="2">Cell membrane</location>
        <topology evidence="2">Multi-pass membrane protein</topology>
    </subcellularLocation>
</comment>
<evidence type="ECO:0000256" key="3">
    <source>
        <dbReference type="ARBA" id="ARBA00007931"/>
    </source>
</evidence>
<dbReference type="GO" id="GO:0006508">
    <property type="term" value="P:proteolysis"/>
    <property type="evidence" value="ECO:0007669"/>
    <property type="project" value="UniProtKB-KW"/>
</dbReference>
<name>D7BH50_ALLS1</name>
<keyword evidence="7" id="KW-0479">Metal-binding</keyword>
<keyword evidence="10 13" id="KW-1133">Transmembrane helix</keyword>
<evidence type="ECO:0000256" key="7">
    <source>
        <dbReference type="ARBA" id="ARBA00022723"/>
    </source>
</evidence>
<comment type="cofactor">
    <cofactor evidence="1">
        <name>Zn(2+)</name>
        <dbReference type="ChEBI" id="CHEBI:29105"/>
    </cofactor>
</comment>
<organism evidence="14 15">
    <name type="scientific">Allomeiothermus silvanus (strain ATCC 700542 / DSM 9946 / NBRC 106475 / NCIMB 13440 / VI-R2)</name>
    <name type="common">Thermus silvanus</name>
    <dbReference type="NCBI Taxonomy" id="526227"/>
    <lineage>
        <taxon>Bacteria</taxon>
        <taxon>Thermotogati</taxon>
        <taxon>Deinococcota</taxon>
        <taxon>Deinococci</taxon>
        <taxon>Thermales</taxon>
        <taxon>Thermaceae</taxon>
        <taxon>Allomeiothermus</taxon>
    </lineage>
</organism>
<keyword evidence="11" id="KW-0482">Metalloprotease</keyword>